<evidence type="ECO:0000313" key="2">
    <source>
        <dbReference type="Proteomes" id="UP000616201"/>
    </source>
</evidence>
<sequence>MKLCGLIFWEEIAEDAEKFTEDTELGVKSSLFLCGINFGKKAAEHKEMFTKDEGLAIERTSYLNFLKIAKPI</sequence>
<gene>
    <name evidence="1" type="ORF">C4F49_07910</name>
</gene>
<evidence type="ECO:0000313" key="1">
    <source>
        <dbReference type="EMBL" id="MBE8713602.1"/>
    </source>
</evidence>
<dbReference type="Proteomes" id="UP000616201">
    <property type="component" value="Unassembled WGS sequence"/>
</dbReference>
<keyword evidence="2" id="KW-1185">Reference proteome</keyword>
<reference evidence="1" key="1">
    <citation type="submission" date="2018-02" db="EMBL/GenBank/DDBJ databases">
        <authorList>
            <person name="Vasarhelyi B.M."/>
            <person name="Deshmukh S."/>
            <person name="Balint B."/>
            <person name="Kukolya J."/>
        </authorList>
    </citation>
    <scope>NUCLEOTIDE SEQUENCE</scope>
    <source>
        <strain evidence="1">KB22</strain>
    </source>
</reference>
<comment type="caution">
    <text evidence="1">The sequence shown here is derived from an EMBL/GenBank/DDBJ whole genome shotgun (WGS) entry which is preliminary data.</text>
</comment>
<proteinExistence type="predicted"/>
<dbReference type="EMBL" id="PRDK01000004">
    <property type="protein sequence ID" value="MBE8713602.1"/>
    <property type="molecule type" value="Genomic_DNA"/>
</dbReference>
<organism evidence="1 2">
    <name type="scientific">Sphingobacterium hungaricum</name>
    <dbReference type="NCBI Taxonomy" id="2082723"/>
    <lineage>
        <taxon>Bacteria</taxon>
        <taxon>Pseudomonadati</taxon>
        <taxon>Bacteroidota</taxon>
        <taxon>Sphingobacteriia</taxon>
        <taxon>Sphingobacteriales</taxon>
        <taxon>Sphingobacteriaceae</taxon>
        <taxon>Sphingobacterium</taxon>
    </lineage>
</organism>
<dbReference type="AlphaFoldDB" id="A0A928UVR3"/>
<name>A0A928UVR3_9SPHI</name>
<protein>
    <submittedName>
        <fullName evidence="1">Uncharacterized protein</fullName>
    </submittedName>
</protein>
<accession>A0A928UVR3</accession>